<evidence type="ECO:0000313" key="3">
    <source>
        <dbReference type="Proteomes" id="UP000664698"/>
    </source>
</evidence>
<dbReference type="RefSeq" id="WP_206568882.1">
    <property type="nucleotide sequence ID" value="NZ_JAFKCW010000002.1"/>
</dbReference>
<keyword evidence="3" id="KW-1185">Reference proteome</keyword>
<comment type="caution">
    <text evidence="2">The sequence shown here is derived from an EMBL/GenBank/DDBJ whole genome shotgun (WGS) entry which is preliminary data.</text>
</comment>
<evidence type="ECO:0000313" key="2">
    <source>
        <dbReference type="EMBL" id="MBN7800896.1"/>
    </source>
</evidence>
<dbReference type="EMBL" id="JAFKCW010000002">
    <property type="protein sequence ID" value="MBN7800896.1"/>
    <property type="molecule type" value="Genomic_DNA"/>
</dbReference>
<protein>
    <submittedName>
        <fullName evidence="2">CinA family protein</fullName>
    </submittedName>
</protein>
<dbReference type="SUPFAM" id="SSF142433">
    <property type="entry name" value="CinA-like"/>
    <property type="match status" value="1"/>
</dbReference>
<feature type="domain" description="CinA C-terminal" evidence="1">
    <location>
        <begin position="7"/>
        <end position="101"/>
    </location>
</feature>
<evidence type="ECO:0000259" key="1">
    <source>
        <dbReference type="Pfam" id="PF02464"/>
    </source>
</evidence>
<dbReference type="InterPro" id="IPR036653">
    <property type="entry name" value="CinA-like_C"/>
</dbReference>
<accession>A0ABS3BPR7</accession>
<dbReference type="Proteomes" id="UP000664698">
    <property type="component" value="Unassembled WGS sequence"/>
</dbReference>
<name>A0ABS3BPR7_9BACT</name>
<proteinExistence type="predicted"/>
<sequence length="179" mass="19439">MDELLRIQRFCVERNLKIAVAESVTSGLVQAWMSNMPEAGLFFLGGITAYTCESKEKLLDIPLELSRPVNGVASAISDLLAEKVCSLFGAELGLGITGYATIAPDMGVFSKYAFGSLYLSGCIVHRCFLVSHRSSQADVQKDFCTQLIKTCAAVLATMGRNHYEPDEGSNPSKTGYNLR</sequence>
<dbReference type="InterPro" id="IPR008136">
    <property type="entry name" value="CinA_C"/>
</dbReference>
<dbReference type="Gene3D" id="3.90.950.20">
    <property type="entry name" value="CinA-like"/>
    <property type="match status" value="1"/>
</dbReference>
<dbReference type="Pfam" id="PF02464">
    <property type="entry name" value="CinA"/>
    <property type="match status" value="1"/>
</dbReference>
<reference evidence="2 3" key="1">
    <citation type="submission" date="2021-03" db="EMBL/GenBank/DDBJ databases">
        <title>novel species isolated from a fishpond in China.</title>
        <authorList>
            <person name="Lu H."/>
            <person name="Cai Z."/>
        </authorList>
    </citation>
    <scope>NUCLEOTIDE SEQUENCE [LARGE SCALE GENOMIC DNA]</scope>
    <source>
        <strain evidence="2 3">JCM 31546</strain>
    </source>
</reference>
<gene>
    <name evidence="2" type="ORF">J0A67_08495</name>
</gene>
<organism evidence="2 3">
    <name type="scientific">Algoriphagus aestuariicola</name>
    <dbReference type="NCBI Taxonomy" id="1852016"/>
    <lineage>
        <taxon>Bacteria</taxon>
        <taxon>Pseudomonadati</taxon>
        <taxon>Bacteroidota</taxon>
        <taxon>Cytophagia</taxon>
        <taxon>Cytophagales</taxon>
        <taxon>Cyclobacteriaceae</taxon>
        <taxon>Algoriphagus</taxon>
    </lineage>
</organism>